<sequence length="57" mass="6384">MREQLSALMKRLKDEQQWLLFAAAESTTLPSLSTIQRVADLELNIAAIENTLAELPT</sequence>
<dbReference type="RefSeq" id="WP_165034100.1">
    <property type="nucleotide sequence ID" value="NZ_JAAKZF010000128.1"/>
</dbReference>
<evidence type="ECO:0000313" key="2">
    <source>
        <dbReference type="Proteomes" id="UP001642900"/>
    </source>
</evidence>
<accession>A0A6G4WM98</accession>
<evidence type="ECO:0000313" key="1">
    <source>
        <dbReference type="EMBL" id="NGO55754.1"/>
    </source>
</evidence>
<dbReference type="AlphaFoldDB" id="A0A6G4WM98"/>
<reference evidence="1 2" key="1">
    <citation type="submission" date="2020-02" db="EMBL/GenBank/DDBJ databases">
        <title>Genome sequence of strain CCNWXJ40-4.</title>
        <authorList>
            <person name="Gao J."/>
            <person name="Sun J."/>
        </authorList>
    </citation>
    <scope>NUCLEOTIDE SEQUENCE [LARGE SCALE GENOMIC DNA]</scope>
    <source>
        <strain evidence="1 2">CCNWXJ 40-4</strain>
    </source>
</reference>
<dbReference type="Proteomes" id="UP001642900">
    <property type="component" value="Unassembled WGS sequence"/>
</dbReference>
<protein>
    <submittedName>
        <fullName evidence="1">Uncharacterized protein</fullName>
    </submittedName>
</protein>
<gene>
    <name evidence="1" type="ORF">G6N73_32855</name>
</gene>
<name>A0A6G4WM98_9HYPH</name>
<organism evidence="1 2">
    <name type="scientific">Allomesorhizobium camelthorni</name>
    <dbReference type="NCBI Taxonomy" id="475069"/>
    <lineage>
        <taxon>Bacteria</taxon>
        <taxon>Pseudomonadati</taxon>
        <taxon>Pseudomonadota</taxon>
        <taxon>Alphaproteobacteria</taxon>
        <taxon>Hyphomicrobiales</taxon>
        <taxon>Phyllobacteriaceae</taxon>
        <taxon>Allomesorhizobium</taxon>
    </lineage>
</organism>
<proteinExistence type="predicted"/>
<comment type="caution">
    <text evidence="1">The sequence shown here is derived from an EMBL/GenBank/DDBJ whole genome shotgun (WGS) entry which is preliminary data.</text>
</comment>
<keyword evidence="2" id="KW-1185">Reference proteome</keyword>
<dbReference type="EMBL" id="JAAKZF010000128">
    <property type="protein sequence ID" value="NGO55754.1"/>
    <property type="molecule type" value="Genomic_DNA"/>
</dbReference>